<protein>
    <recommendedName>
        <fullName evidence="3">DUF3558 domain-containing protein</fullName>
    </recommendedName>
</protein>
<dbReference type="EMBL" id="JAHWZY010000040">
    <property type="protein sequence ID" value="MEZ3182343.1"/>
    <property type="molecule type" value="Genomic_DNA"/>
</dbReference>
<reference evidence="1 2" key="1">
    <citation type="journal article" date="2021" name="Res Sq">
        <title>Streptomyces Pimoensis sp. nov., Isolated From the Taklimakan Desert in Xinjiang, China.</title>
        <authorList>
            <person name="Zhang P."/>
            <person name="Luo X."/>
            <person name="Luo X."/>
            <person name="Liu Z."/>
            <person name="Xia Z."/>
            <person name="Wan C."/>
            <person name="zhang L."/>
        </authorList>
    </citation>
    <scope>NUCLEOTIDE SEQUENCE [LARGE SCALE GENOMIC DNA]</scope>
    <source>
        <strain evidence="1 2">TRM75549</strain>
    </source>
</reference>
<keyword evidence="2" id="KW-1185">Reference proteome</keyword>
<evidence type="ECO:0008006" key="3">
    <source>
        <dbReference type="Google" id="ProtNLM"/>
    </source>
</evidence>
<name>A0ABV4J5Y1_9ACTN</name>
<evidence type="ECO:0000313" key="1">
    <source>
        <dbReference type="EMBL" id="MEZ3182343.1"/>
    </source>
</evidence>
<evidence type="ECO:0000313" key="2">
    <source>
        <dbReference type="Proteomes" id="UP001567537"/>
    </source>
</evidence>
<comment type="caution">
    <text evidence="1">The sequence shown here is derived from an EMBL/GenBank/DDBJ whole genome shotgun (WGS) entry which is preliminary data.</text>
</comment>
<sequence length="161" mass="17914">MLTMMITACESSNKGLSYPVPDNICGIPADKGALESLLDDGDELEQDTGPFSLTEGQFCHMYVDGNDSVVSDGNWHEGGYKLRDLFQDYEVKNLRYFKGGTYASWHRGVATALPCPGVSKEGDVVSVEVKDMRWNEESQALLERLAPSYFDSYKKKLGCQH</sequence>
<proteinExistence type="predicted"/>
<organism evidence="1 2">
    <name type="scientific">Streptomyces pimonensis</name>
    <dbReference type="NCBI Taxonomy" id="2860288"/>
    <lineage>
        <taxon>Bacteria</taxon>
        <taxon>Bacillati</taxon>
        <taxon>Actinomycetota</taxon>
        <taxon>Actinomycetes</taxon>
        <taxon>Kitasatosporales</taxon>
        <taxon>Streptomycetaceae</taxon>
        <taxon>Streptomyces</taxon>
    </lineage>
</organism>
<dbReference type="RefSeq" id="WP_371242891.1">
    <property type="nucleotide sequence ID" value="NZ_JAHWZY010000040.1"/>
</dbReference>
<accession>A0ABV4J5Y1</accession>
<gene>
    <name evidence="1" type="ORF">KYY02_27925</name>
</gene>
<dbReference type="Proteomes" id="UP001567537">
    <property type="component" value="Unassembled WGS sequence"/>
</dbReference>